<feature type="domain" description="Response regulatory" evidence="2">
    <location>
        <begin position="3"/>
        <end position="118"/>
    </location>
</feature>
<gene>
    <name evidence="3" type="ORF">SG0102_00990</name>
</gene>
<dbReference type="GO" id="GO:0000160">
    <property type="term" value="P:phosphorelay signal transduction system"/>
    <property type="evidence" value="ECO:0007669"/>
    <property type="project" value="InterPro"/>
</dbReference>
<evidence type="ECO:0000259" key="2">
    <source>
        <dbReference type="PROSITE" id="PS50110"/>
    </source>
</evidence>
<sequence>MMKIVICDDELEYCTKAKVVIERYLKSRNIAGDITYCMTGDELLKQDNVDVIFMDIHLKNENGIDVIKLVNKKWPRTVIVYLTNHIIYASAVYATKHSFFVIKDEFEERLDEIFDKILADLSQPSIDFRNSS</sequence>
<dbReference type="AlphaFoldDB" id="A0A3G9J9W5"/>
<dbReference type="KEGG" id="ebm:SG0102_00990"/>
<keyword evidence="1" id="KW-0597">Phosphoprotein</keyword>
<accession>A0A3G9J9W5</accession>
<dbReference type="Gene3D" id="3.40.50.2300">
    <property type="match status" value="1"/>
</dbReference>
<dbReference type="PROSITE" id="PS50110">
    <property type="entry name" value="RESPONSE_REGULATORY"/>
    <property type="match status" value="1"/>
</dbReference>
<evidence type="ECO:0000256" key="1">
    <source>
        <dbReference type="PROSITE-ProRule" id="PRU00169"/>
    </source>
</evidence>
<evidence type="ECO:0000313" key="3">
    <source>
        <dbReference type="EMBL" id="BBH25165.1"/>
    </source>
</evidence>
<dbReference type="Proteomes" id="UP000268059">
    <property type="component" value="Chromosome"/>
</dbReference>
<keyword evidence="4" id="KW-1185">Reference proteome</keyword>
<dbReference type="InParanoid" id="A0A3G9J9W5"/>
<feature type="modified residue" description="4-aspartylphosphate" evidence="1">
    <location>
        <position position="55"/>
    </location>
</feature>
<protein>
    <recommendedName>
        <fullName evidence="2">Response regulatory domain-containing protein</fullName>
    </recommendedName>
</protein>
<proteinExistence type="predicted"/>
<dbReference type="InterPro" id="IPR011006">
    <property type="entry name" value="CheY-like_superfamily"/>
</dbReference>
<dbReference type="InterPro" id="IPR001789">
    <property type="entry name" value="Sig_transdc_resp-reg_receiver"/>
</dbReference>
<organism evidence="3 4">
    <name type="scientific">Intestinibaculum porci</name>
    <dbReference type="NCBI Taxonomy" id="2487118"/>
    <lineage>
        <taxon>Bacteria</taxon>
        <taxon>Bacillati</taxon>
        <taxon>Bacillota</taxon>
        <taxon>Erysipelotrichia</taxon>
        <taxon>Erysipelotrichales</taxon>
        <taxon>Erysipelotrichaceae</taxon>
        <taxon>Intestinibaculum</taxon>
    </lineage>
</organism>
<dbReference type="Pfam" id="PF00072">
    <property type="entry name" value="Response_reg"/>
    <property type="match status" value="1"/>
</dbReference>
<dbReference type="OrthoDB" id="1653482at2"/>
<dbReference type="RefSeq" id="WP_125118136.1">
    <property type="nucleotide sequence ID" value="NZ_AP019309.1"/>
</dbReference>
<dbReference type="EMBL" id="AP019309">
    <property type="protein sequence ID" value="BBH25165.1"/>
    <property type="molecule type" value="Genomic_DNA"/>
</dbReference>
<name>A0A3G9J9W5_9FIRM</name>
<dbReference type="SUPFAM" id="SSF52172">
    <property type="entry name" value="CheY-like"/>
    <property type="match status" value="1"/>
</dbReference>
<reference evidence="3 4" key="1">
    <citation type="submission" date="2018-11" db="EMBL/GenBank/DDBJ databases">
        <title>Novel Erysipelotrichaceae bacterium isolated from small intestine of a swine.</title>
        <authorList>
            <person name="Kim J.S."/>
            <person name="Choe H."/>
            <person name="Lee Y.R."/>
            <person name="Kim K.M."/>
            <person name="Park D.S."/>
        </authorList>
    </citation>
    <scope>NUCLEOTIDE SEQUENCE [LARGE SCALE GENOMIC DNA]</scope>
    <source>
        <strain evidence="3 4">SG0102</strain>
    </source>
</reference>
<evidence type="ECO:0000313" key="4">
    <source>
        <dbReference type="Proteomes" id="UP000268059"/>
    </source>
</evidence>